<dbReference type="Proteomes" id="UP000663760">
    <property type="component" value="Chromosome 5"/>
</dbReference>
<sequence length="113" mass="13416">MHGRRSLHPRLENPFIISFKTKNSKEKLILIDPKGSTGQIENNPMTMKNHYIPTSFQRASNIRVRRVLGSFILRSAQQEEALHRIWYALRRWRLVSRRIILFPMTACSSINWR</sequence>
<proteinExistence type="predicted"/>
<keyword evidence="2" id="KW-1185">Reference proteome</keyword>
<protein>
    <submittedName>
        <fullName evidence="1">Uncharacterized protein</fullName>
    </submittedName>
</protein>
<reference evidence="1" key="1">
    <citation type="submission" date="2020-02" db="EMBL/GenBank/DDBJ databases">
        <authorList>
            <person name="Scholz U."/>
            <person name="Mascher M."/>
            <person name="Fiebig A."/>
        </authorList>
    </citation>
    <scope>NUCLEOTIDE SEQUENCE</scope>
</reference>
<accession>A0A7I8KFB4</accession>
<evidence type="ECO:0000313" key="2">
    <source>
        <dbReference type="Proteomes" id="UP000663760"/>
    </source>
</evidence>
<evidence type="ECO:0000313" key="1">
    <source>
        <dbReference type="EMBL" id="CAA7395946.1"/>
    </source>
</evidence>
<dbReference type="OrthoDB" id="1417698at2759"/>
<organism evidence="1 2">
    <name type="scientific">Spirodela intermedia</name>
    <name type="common">Intermediate duckweed</name>
    <dbReference type="NCBI Taxonomy" id="51605"/>
    <lineage>
        <taxon>Eukaryota</taxon>
        <taxon>Viridiplantae</taxon>
        <taxon>Streptophyta</taxon>
        <taxon>Embryophyta</taxon>
        <taxon>Tracheophyta</taxon>
        <taxon>Spermatophyta</taxon>
        <taxon>Magnoliopsida</taxon>
        <taxon>Liliopsida</taxon>
        <taxon>Araceae</taxon>
        <taxon>Lemnoideae</taxon>
        <taxon>Spirodela</taxon>
    </lineage>
</organism>
<dbReference type="AlphaFoldDB" id="A0A7I8KFB4"/>
<dbReference type="EMBL" id="LR746268">
    <property type="protein sequence ID" value="CAA7395946.1"/>
    <property type="molecule type" value="Genomic_DNA"/>
</dbReference>
<gene>
    <name evidence="1" type="ORF">SI8410_05006609</name>
</gene>
<name>A0A7I8KFB4_SPIIN</name>